<feature type="domain" description="C2H2-type" evidence="15">
    <location>
        <begin position="282"/>
        <end position="310"/>
    </location>
</feature>
<dbReference type="InterPro" id="IPR013087">
    <property type="entry name" value="Znf_C2H2_type"/>
</dbReference>
<evidence type="ECO:0000256" key="6">
    <source>
        <dbReference type="ARBA" id="ARBA00022833"/>
    </source>
</evidence>
<keyword evidence="6 13" id="KW-0862">Zinc</keyword>
<keyword evidence="9" id="KW-0804">Transcription</keyword>
<feature type="region of interest" description="Disordered" evidence="14">
    <location>
        <begin position="83"/>
        <end position="134"/>
    </location>
</feature>
<dbReference type="Proteomes" id="UP001231518">
    <property type="component" value="Chromosome 31"/>
</dbReference>
<evidence type="ECO:0000256" key="8">
    <source>
        <dbReference type="ARBA" id="ARBA00023125"/>
    </source>
</evidence>
<dbReference type="GO" id="GO:0000981">
    <property type="term" value="F:DNA-binding transcription factor activity, RNA polymerase II-specific"/>
    <property type="evidence" value="ECO:0007669"/>
    <property type="project" value="TreeGrafter"/>
</dbReference>
<feature type="domain" description="C2H2-type" evidence="15">
    <location>
        <begin position="368"/>
        <end position="391"/>
    </location>
</feature>
<evidence type="ECO:0000256" key="3">
    <source>
        <dbReference type="ARBA" id="ARBA00022723"/>
    </source>
</evidence>
<dbReference type="SUPFAM" id="SSF57716">
    <property type="entry name" value="Glucocorticoid receptor-like (DNA-binding domain)"/>
    <property type="match status" value="1"/>
</dbReference>
<feature type="binding site" evidence="13">
    <location>
        <position position="49"/>
    </location>
    <ligand>
        <name>Zn(2+)</name>
        <dbReference type="ChEBI" id="CHEBI:29105"/>
    </ligand>
</feature>
<dbReference type="PROSITE" id="PS51915">
    <property type="entry name" value="ZAD"/>
    <property type="match status" value="1"/>
</dbReference>
<feature type="domain" description="C2H2-type" evidence="15">
    <location>
        <begin position="311"/>
        <end position="339"/>
    </location>
</feature>
<reference evidence="17" key="1">
    <citation type="submission" date="2023-03" db="EMBL/GenBank/DDBJ databases">
        <title>Chromosome-level genomes of two armyworms, Mythimna separata and Mythimna loreyi, provide insights into the biosynthesis and reception of sex pheromones.</title>
        <authorList>
            <person name="Zhao H."/>
        </authorList>
    </citation>
    <scope>NUCLEOTIDE SEQUENCE</scope>
    <source>
        <strain evidence="17">BeijingLab</strain>
        <tissue evidence="17">Pupa</tissue>
    </source>
</reference>
<keyword evidence="8" id="KW-0238">DNA-binding</keyword>
<evidence type="ECO:0000256" key="11">
    <source>
        <dbReference type="ARBA" id="ARBA00037948"/>
    </source>
</evidence>
<feature type="compositionally biased region" description="Polar residues" evidence="14">
    <location>
        <begin position="83"/>
        <end position="107"/>
    </location>
</feature>
<dbReference type="PANTHER" id="PTHR24388">
    <property type="entry name" value="ZINC FINGER PROTEIN"/>
    <property type="match status" value="1"/>
</dbReference>
<evidence type="ECO:0000313" key="18">
    <source>
        <dbReference type="Proteomes" id="UP001231518"/>
    </source>
</evidence>
<evidence type="ECO:0000313" key="17">
    <source>
        <dbReference type="EMBL" id="KAJ8704152.1"/>
    </source>
</evidence>
<evidence type="ECO:0000256" key="12">
    <source>
        <dbReference type="PROSITE-ProRule" id="PRU00042"/>
    </source>
</evidence>
<evidence type="ECO:0000256" key="2">
    <source>
        <dbReference type="ARBA" id="ARBA00006991"/>
    </source>
</evidence>
<dbReference type="SMART" id="SM00355">
    <property type="entry name" value="ZnF_C2H2"/>
    <property type="match status" value="6"/>
</dbReference>
<dbReference type="SUPFAM" id="SSF57667">
    <property type="entry name" value="beta-beta-alpha zinc fingers"/>
    <property type="match status" value="3"/>
</dbReference>
<keyword evidence="5 12" id="KW-0863">Zinc-finger</keyword>
<proteinExistence type="inferred from homology"/>
<dbReference type="SMART" id="SM00868">
    <property type="entry name" value="zf-AD"/>
    <property type="match status" value="1"/>
</dbReference>
<feature type="binding site" evidence="13">
    <location>
        <position position="52"/>
    </location>
    <ligand>
        <name>Zn(2+)</name>
        <dbReference type="ChEBI" id="CHEBI:29105"/>
    </ligand>
</feature>
<feature type="binding site" evidence="13">
    <location>
        <position position="4"/>
    </location>
    <ligand>
        <name>Zn(2+)</name>
        <dbReference type="ChEBI" id="CHEBI:29105"/>
    </ligand>
</feature>
<dbReference type="InterPro" id="IPR012934">
    <property type="entry name" value="Znf_AD"/>
</dbReference>
<evidence type="ECO:0000256" key="5">
    <source>
        <dbReference type="ARBA" id="ARBA00022771"/>
    </source>
</evidence>
<dbReference type="GO" id="GO:0042802">
    <property type="term" value="F:identical protein binding"/>
    <property type="evidence" value="ECO:0007669"/>
    <property type="project" value="UniProtKB-ARBA"/>
</dbReference>
<evidence type="ECO:0000256" key="13">
    <source>
        <dbReference type="PROSITE-ProRule" id="PRU01263"/>
    </source>
</evidence>
<dbReference type="Pfam" id="PF00096">
    <property type="entry name" value="zf-C2H2"/>
    <property type="match status" value="2"/>
</dbReference>
<dbReference type="PANTHER" id="PTHR24388:SF54">
    <property type="entry name" value="PROTEIN ESCARGOT"/>
    <property type="match status" value="1"/>
</dbReference>
<comment type="caution">
    <text evidence="17">The sequence shown here is derived from an EMBL/GenBank/DDBJ whole genome shotgun (WGS) entry which is preliminary data.</text>
</comment>
<dbReference type="InterPro" id="IPR036236">
    <property type="entry name" value="Znf_C2H2_sf"/>
</dbReference>
<keyword evidence="7" id="KW-0805">Transcription regulation</keyword>
<dbReference type="AlphaFoldDB" id="A0AAD8DJM2"/>
<evidence type="ECO:0000256" key="9">
    <source>
        <dbReference type="ARBA" id="ARBA00023163"/>
    </source>
</evidence>
<organism evidence="17 18">
    <name type="scientific">Mythimna separata</name>
    <name type="common">Oriental armyworm</name>
    <name type="synonym">Pseudaletia separata</name>
    <dbReference type="NCBI Taxonomy" id="271217"/>
    <lineage>
        <taxon>Eukaryota</taxon>
        <taxon>Metazoa</taxon>
        <taxon>Ecdysozoa</taxon>
        <taxon>Arthropoda</taxon>
        <taxon>Hexapoda</taxon>
        <taxon>Insecta</taxon>
        <taxon>Pterygota</taxon>
        <taxon>Neoptera</taxon>
        <taxon>Endopterygota</taxon>
        <taxon>Lepidoptera</taxon>
        <taxon>Glossata</taxon>
        <taxon>Ditrysia</taxon>
        <taxon>Noctuoidea</taxon>
        <taxon>Noctuidae</taxon>
        <taxon>Noctuinae</taxon>
        <taxon>Hadenini</taxon>
        <taxon>Mythimna</taxon>
    </lineage>
</organism>
<keyword evidence="18" id="KW-1185">Reference proteome</keyword>
<comment type="subcellular location">
    <subcellularLocation>
        <location evidence="1">Nucleus</location>
    </subcellularLocation>
</comment>
<sequence>MTMCRTCLSKNDLRLIFPDKNLVSCRSNQLQLVCGIKIEPDDGLTQLICEPCLKLFNGALKLRESSLKAEEILKNSFKTIKTESVPTENENPQSLEKSPVQNDSNKQNNKKETKNLKVQGKSKKLKSKSKKVLKNKKVDVKKNNEKIKTEFTVRIEDFESSNDSDFMNNYLIEDLHAIHSENETKIAIEDLESSDSLDQDFKDIIKRESKDFRKIKWNFKEKELLERERRKQLCKEQDAKLLSLAAIPYSNEGPIRCTLCGKVLRNMQNFKYHAKTHFERQNACEECGKKFVNPSHLRYHQQRLHGRRKRLACSRCPYRAVDPLQLQNHERAEHTGERPYTCDVCGLSFRMRANIVQHMRKHFGVRNLQCERCPAMFRSQAELTGHQNRVHYLLYVYLCYLCPETYKRPASVKKHLANVHGVPRNQQLPIKCVKTRRRCDQSD</sequence>
<feature type="domain" description="C2H2-type" evidence="15">
    <location>
        <begin position="397"/>
        <end position="425"/>
    </location>
</feature>
<evidence type="ECO:0000256" key="14">
    <source>
        <dbReference type="SAM" id="MobiDB-lite"/>
    </source>
</evidence>
<evidence type="ECO:0000256" key="7">
    <source>
        <dbReference type="ARBA" id="ARBA00023015"/>
    </source>
</evidence>
<comment type="similarity">
    <text evidence="2">Belongs to the krueppel C2H2-type zinc-finger protein family.</text>
</comment>
<evidence type="ECO:0000256" key="1">
    <source>
        <dbReference type="ARBA" id="ARBA00004123"/>
    </source>
</evidence>
<keyword evidence="4" id="KW-0677">Repeat</keyword>
<name>A0AAD8DJM2_MYTSE</name>
<gene>
    <name evidence="17" type="ORF">PYW07_013446</name>
</gene>
<accession>A0AAD8DJM2</accession>
<feature type="domain" description="C2H2-type" evidence="15">
    <location>
        <begin position="255"/>
        <end position="282"/>
    </location>
</feature>
<evidence type="ECO:0000259" key="16">
    <source>
        <dbReference type="PROSITE" id="PS51915"/>
    </source>
</evidence>
<dbReference type="FunFam" id="3.30.160.60:FF:000508">
    <property type="entry name" value="Myeloid zinc finger 1"/>
    <property type="match status" value="1"/>
</dbReference>
<dbReference type="Pfam" id="PF07776">
    <property type="entry name" value="zf-AD"/>
    <property type="match status" value="1"/>
</dbReference>
<dbReference type="PROSITE" id="PS00028">
    <property type="entry name" value="ZINC_FINGER_C2H2_1"/>
    <property type="match status" value="5"/>
</dbReference>
<protein>
    <submittedName>
        <fullName evidence="17">Uncharacterized protein</fullName>
    </submittedName>
</protein>
<feature type="compositionally biased region" description="Basic residues" evidence="14">
    <location>
        <begin position="120"/>
        <end position="134"/>
    </location>
</feature>
<dbReference type="GO" id="GO:0005634">
    <property type="term" value="C:nucleus"/>
    <property type="evidence" value="ECO:0007669"/>
    <property type="project" value="UniProtKB-SubCell"/>
</dbReference>
<keyword evidence="3 13" id="KW-0479">Metal-binding</keyword>
<dbReference type="GO" id="GO:0008270">
    <property type="term" value="F:zinc ion binding"/>
    <property type="evidence" value="ECO:0007669"/>
    <property type="project" value="UniProtKB-UniRule"/>
</dbReference>
<dbReference type="GO" id="GO:0000978">
    <property type="term" value="F:RNA polymerase II cis-regulatory region sequence-specific DNA binding"/>
    <property type="evidence" value="ECO:0007669"/>
    <property type="project" value="TreeGrafter"/>
</dbReference>
<feature type="binding site" evidence="13">
    <location>
        <position position="7"/>
    </location>
    <ligand>
        <name>Zn(2+)</name>
        <dbReference type="ChEBI" id="CHEBI:29105"/>
    </ligand>
</feature>
<evidence type="ECO:0000256" key="10">
    <source>
        <dbReference type="ARBA" id="ARBA00023242"/>
    </source>
</evidence>
<feature type="domain" description="C2H2-type" evidence="15">
    <location>
        <begin position="340"/>
        <end position="367"/>
    </location>
</feature>
<dbReference type="Gene3D" id="3.30.160.60">
    <property type="entry name" value="Classic Zinc Finger"/>
    <property type="match status" value="3"/>
</dbReference>
<keyword evidence="10" id="KW-0539">Nucleus</keyword>
<dbReference type="PROSITE" id="PS50157">
    <property type="entry name" value="ZINC_FINGER_C2H2_2"/>
    <property type="match status" value="6"/>
</dbReference>
<dbReference type="InterPro" id="IPR050527">
    <property type="entry name" value="Snail/Krueppel_Znf"/>
</dbReference>
<feature type="domain" description="ZAD" evidence="16">
    <location>
        <begin position="2"/>
        <end position="76"/>
    </location>
</feature>
<comment type="similarity">
    <text evidence="11">Belongs to the snail C2H2-type zinc-finger protein family.</text>
</comment>
<dbReference type="EMBL" id="JARGEI010000032">
    <property type="protein sequence ID" value="KAJ8704152.1"/>
    <property type="molecule type" value="Genomic_DNA"/>
</dbReference>
<evidence type="ECO:0000259" key="15">
    <source>
        <dbReference type="PROSITE" id="PS50157"/>
    </source>
</evidence>
<evidence type="ECO:0000256" key="4">
    <source>
        <dbReference type="ARBA" id="ARBA00022737"/>
    </source>
</evidence>